<dbReference type="InterPro" id="IPR049730">
    <property type="entry name" value="SNF2/RAD54-like_C"/>
</dbReference>
<evidence type="ECO:0000313" key="6">
    <source>
        <dbReference type="EMBL" id="AJF98317.1"/>
    </source>
</evidence>
<evidence type="ECO:0000313" key="7">
    <source>
        <dbReference type="Proteomes" id="UP000202511"/>
    </source>
</evidence>
<keyword evidence="1" id="KW-0547">Nucleotide-binding</keyword>
<dbReference type="GeneID" id="23463234"/>
<dbReference type="Pfam" id="PF00271">
    <property type="entry name" value="Helicase_C"/>
    <property type="match status" value="1"/>
</dbReference>
<protein>
    <submittedName>
        <fullName evidence="6">Rad5-like protein</fullName>
    </submittedName>
</protein>
<dbReference type="InterPro" id="IPR050628">
    <property type="entry name" value="SNF2_RAD54_helicase_TF"/>
</dbReference>
<keyword evidence="2" id="KW-0378">Hydrolase</keyword>
<dbReference type="Proteomes" id="UP000202511">
    <property type="component" value="Segment"/>
</dbReference>
<evidence type="ECO:0000256" key="4">
    <source>
        <dbReference type="SAM" id="Phobius"/>
    </source>
</evidence>
<feature type="domain" description="Helicase C-terminal" evidence="5">
    <location>
        <begin position="119"/>
        <end position="282"/>
    </location>
</feature>
<dbReference type="Gene3D" id="3.40.50.300">
    <property type="entry name" value="P-loop containing nucleotide triphosphate hydrolases"/>
    <property type="match status" value="1"/>
</dbReference>
<keyword evidence="4" id="KW-0472">Membrane</keyword>
<keyword evidence="3" id="KW-0067">ATP-binding</keyword>
<dbReference type="CDD" id="cd18793">
    <property type="entry name" value="SF2_C_SNF"/>
    <property type="match status" value="1"/>
</dbReference>
<evidence type="ECO:0000259" key="5">
    <source>
        <dbReference type="PROSITE" id="PS51194"/>
    </source>
</evidence>
<dbReference type="RefSeq" id="YP_009120552.1">
    <property type="nucleotide sequence ID" value="NC_026440.1"/>
</dbReference>
<keyword evidence="4" id="KW-0812">Transmembrane</keyword>
<dbReference type="SUPFAM" id="SSF52540">
    <property type="entry name" value="P-loop containing nucleoside triphosphate hydrolases"/>
    <property type="match status" value="1"/>
</dbReference>
<dbReference type="EMBL" id="KP136319">
    <property type="protein sequence ID" value="AJF98317.1"/>
    <property type="molecule type" value="Genomic_DNA"/>
</dbReference>
<dbReference type="GO" id="GO:0016787">
    <property type="term" value="F:hydrolase activity"/>
    <property type="evidence" value="ECO:0007669"/>
    <property type="project" value="UniProtKB-KW"/>
</dbReference>
<reference evidence="6 7" key="1">
    <citation type="journal article" date="2015" name="Parasitol. Res.">
        <title>Viruses in close associations with free-living amoebae.</title>
        <authorList>
            <person name="Scheid P."/>
        </authorList>
    </citation>
    <scope>NUCLEOTIDE SEQUENCE [LARGE SCALE GENOMIC DNA]</scope>
    <source>
        <strain evidence="6">KlaHel</strain>
    </source>
</reference>
<evidence type="ECO:0000256" key="1">
    <source>
        <dbReference type="ARBA" id="ARBA00022741"/>
    </source>
</evidence>
<dbReference type="PROSITE" id="PS51194">
    <property type="entry name" value="HELICASE_CTER"/>
    <property type="match status" value="1"/>
</dbReference>
<name>A0A0B5JEU4_9VIRU</name>
<dbReference type="OrthoDB" id="2514at10239"/>
<dbReference type="InterPro" id="IPR027417">
    <property type="entry name" value="P-loop_NTPase"/>
</dbReference>
<dbReference type="GO" id="GO:0006281">
    <property type="term" value="P:DNA repair"/>
    <property type="evidence" value="ECO:0007669"/>
    <property type="project" value="TreeGrafter"/>
</dbReference>
<feature type="transmembrane region" description="Helical" evidence="4">
    <location>
        <begin position="347"/>
        <end position="368"/>
    </location>
</feature>
<dbReference type="KEGG" id="vg:23463234"/>
<dbReference type="GO" id="GO:0005524">
    <property type="term" value="F:ATP binding"/>
    <property type="evidence" value="ECO:0007669"/>
    <property type="project" value="UniProtKB-KW"/>
</dbReference>
<proteinExistence type="predicted"/>
<dbReference type="InterPro" id="IPR001650">
    <property type="entry name" value="Helicase_C-like"/>
</dbReference>
<evidence type="ECO:0000256" key="2">
    <source>
        <dbReference type="ARBA" id="ARBA00022801"/>
    </source>
</evidence>
<evidence type="ECO:0000256" key="3">
    <source>
        <dbReference type="ARBA" id="ARBA00022840"/>
    </source>
</evidence>
<dbReference type="GO" id="GO:0008094">
    <property type="term" value="F:ATP-dependent activity, acting on DNA"/>
    <property type="evidence" value="ECO:0007669"/>
    <property type="project" value="TreeGrafter"/>
</dbReference>
<sequence>MFGQMLEWLTRLRQACCDPLVLKGRAATIIYSPASLADRGRHEFHCVRCHAAAADLPPAATTLGRLACGHVSCADCTQETGAKCVLCVGERSPLPEAHNGPTSALATEPACGPSSRTASMVRFMNKIFAKDPRAKMVVFSQWSTYLDLIESAIVTHVGVGYVRIDGGVRQIERRNTLVDRFTSDPDARCLLMTIGVGSVGLNLVCANYVLLMDAHYNPFAEAQAIDRVHRIGQTRPVRVVRFRSDASVDAAVAQIQAVKRAGAAVFLEGATASAPTATMPPTSGGAKRNALARGIDEHQLRSILRDMIAARRDVGDQTTIDSFVLTTTTTTTPLARLACNATSTATLMTLIAMMMMMMTVTTTSTWITRTTAVTRVTMTTTTIP</sequence>
<keyword evidence="4" id="KW-1133">Transmembrane helix</keyword>
<dbReference type="PANTHER" id="PTHR45626">
    <property type="entry name" value="TRANSCRIPTION TERMINATION FACTOR 2-RELATED"/>
    <property type="match status" value="1"/>
</dbReference>
<organism evidence="6 7">
    <name type="scientific">Pandoravirus inopinatum</name>
    <dbReference type="NCBI Taxonomy" id="1605721"/>
    <lineage>
        <taxon>Viruses</taxon>
        <taxon>Pandoravirus</taxon>
    </lineage>
</organism>
<accession>A0A0B5JEU4</accession>
<dbReference type="SMART" id="SM00490">
    <property type="entry name" value="HELICc"/>
    <property type="match status" value="1"/>
</dbReference>